<proteinExistence type="predicted"/>
<organism evidence="3 4">
    <name type="scientific">Blomia tropicalis</name>
    <name type="common">Mite</name>
    <dbReference type="NCBI Taxonomy" id="40697"/>
    <lineage>
        <taxon>Eukaryota</taxon>
        <taxon>Metazoa</taxon>
        <taxon>Ecdysozoa</taxon>
        <taxon>Arthropoda</taxon>
        <taxon>Chelicerata</taxon>
        <taxon>Arachnida</taxon>
        <taxon>Acari</taxon>
        <taxon>Acariformes</taxon>
        <taxon>Sarcoptiformes</taxon>
        <taxon>Astigmata</taxon>
        <taxon>Glycyphagoidea</taxon>
        <taxon>Echimyopodidae</taxon>
        <taxon>Blomia</taxon>
    </lineage>
</organism>
<dbReference type="PROSITE" id="PS50137">
    <property type="entry name" value="DS_RBD"/>
    <property type="match status" value="1"/>
</dbReference>
<dbReference type="InterPro" id="IPR014720">
    <property type="entry name" value="dsRBD_dom"/>
</dbReference>
<reference evidence="3" key="1">
    <citation type="submission" date="2022-12" db="EMBL/GenBank/DDBJ databases">
        <title>Genome assemblies of Blomia tropicalis.</title>
        <authorList>
            <person name="Cui Y."/>
        </authorList>
    </citation>
    <scope>NUCLEOTIDE SEQUENCE</scope>
    <source>
        <tissue evidence="3">Adult mites</tissue>
    </source>
</reference>
<dbReference type="Proteomes" id="UP001142055">
    <property type="component" value="Chromosome 3"/>
</dbReference>
<dbReference type="EMBL" id="JAPWDV010000003">
    <property type="protein sequence ID" value="KAJ6218418.1"/>
    <property type="molecule type" value="Genomic_DNA"/>
</dbReference>
<accession>A0A9Q0M1P2</accession>
<gene>
    <name evidence="3" type="ORF">RDWZM_009575</name>
</gene>
<name>A0A9Q0M1P2_BLOTA</name>
<dbReference type="SUPFAM" id="SSF54768">
    <property type="entry name" value="dsRNA-binding domain-like"/>
    <property type="match status" value="1"/>
</dbReference>
<dbReference type="GO" id="GO:0003723">
    <property type="term" value="F:RNA binding"/>
    <property type="evidence" value="ECO:0007669"/>
    <property type="project" value="UniProtKB-UniRule"/>
</dbReference>
<sequence length="208" mass="24028">MNVTNSERVLKNYCKSKGYESPVYRIISRNSTLLDNNIYRFKHYVCTVSVNGHNLAQGDGFSKRIARKKCAMFGLQQLRVYEMQSFWQTYRNQTFVQSDGTIQNKLMLTASAVEIEELLPTEIDRNQRLLQLQHQSMSTTSDQESNQLINAAIAKLKSYNDHIDVEGEMEKTAPVIKTNDINDSKMDFNEEDLHLFNERGTTLEDKTN</sequence>
<dbReference type="Gene3D" id="3.30.160.20">
    <property type="match status" value="1"/>
</dbReference>
<evidence type="ECO:0000313" key="3">
    <source>
        <dbReference type="EMBL" id="KAJ6218418.1"/>
    </source>
</evidence>
<evidence type="ECO:0000259" key="2">
    <source>
        <dbReference type="PROSITE" id="PS50137"/>
    </source>
</evidence>
<dbReference type="SMART" id="SM00358">
    <property type="entry name" value="DSRM"/>
    <property type="match status" value="1"/>
</dbReference>
<keyword evidence="4" id="KW-1185">Reference proteome</keyword>
<dbReference type="AlphaFoldDB" id="A0A9Q0M1P2"/>
<dbReference type="Pfam" id="PF00035">
    <property type="entry name" value="dsrm"/>
    <property type="match status" value="1"/>
</dbReference>
<feature type="domain" description="DRBM" evidence="2">
    <location>
        <begin position="5"/>
        <end position="80"/>
    </location>
</feature>
<comment type="caution">
    <text evidence="3">The sequence shown here is derived from an EMBL/GenBank/DDBJ whole genome shotgun (WGS) entry which is preliminary data.</text>
</comment>
<evidence type="ECO:0000256" key="1">
    <source>
        <dbReference type="PROSITE-ProRule" id="PRU00266"/>
    </source>
</evidence>
<evidence type="ECO:0000313" key="4">
    <source>
        <dbReference type="Proteomes" id="UP001142055"/>
    </source>
</evidence>
<protein>
    <recommendedName>
        <fullName evidence="2">DRBM domain-containing protein</fullName>
    </recommendedName>
</protein>
<keyword evidence="1" id="KW-0694">RNA-binding</keyword>